<dbReference type="RefSeq" id="WP_067647237.1">
    <property type="nucleotide sequence ID" value="NZ_KQ961026.1"/>
</dbReference>
<protein>
    <submittedName>
        <fullName evidence="1">Uncharacterized protein</fullName>
    </submittedName>
</protein>
<dbReference type="OrthoDB" id="3680805at2"/>
<keyword evidence="2" id="KW-1185">Reference proteome</keyword>
<dbReference type="EMBL" id="LNUW01000034">
    <property type="protein sequence ID" value="KXG85360.1"/>
    <property type="molecule type" value="Genomic_DNA"/>
</dbReference>
<evidence type="ECO:0000313" key="1">
    <source>
        <dbReference type="EMBL" id="KXG85360.1"/>
    </source>
</evidence>
<name>A0A135P1S4_9HYPH</name>
<evidence type="ECO:0000313" key="2">
    <source>
        <dbReference type="Proteomes" id="UP000070498"/>
    </source>
</evidence>
<accession>A0A135P1S4</accession>
<dbReference type="Proteomes" id="UP000070498">
    <property type="component" value="Unassembled WGS sequence"/>
</dbReference>
<comment type="caution">
    <text evidence="1">The sequence shown here is derived from an EMBL/GenBank/DDBJ whole genome shotgun (WGS) entry which is preliminary data.</text>
</comment>
<dbReference type="AlphaFoldDB" id="A0A135P1S4"/>
<dbReference type="STRING" id="2052828.ATO67_09190"/>
<proteinExistence type="predicted"/>
<gene>
    <name evidence="1" type="ORF">ATO67_09190</name>
</gene>
<organism evidence="1 2">
    <name type="scientific">Agrobacterium bohemicum</name>
    <dbReference type="NCBI Taxonomy" id="2052828"/>
    <lineage>
        <taxon>Bacteria</taxon>
        <taxon>Pseudomonadati</taxon>
        <taxon>Pseudomonadota</taxon>
        <taxon>Alphaproteobacteria</taxon>
        <taxon>Hyphomicrobiales</taxon>
        <taxon>Rhizobiaceae</taxon>
        <taxon>Rhizobium/Agrobacterium group</taxon>
        <taxon>Agrobacterium</taxon>
    </lineage>
</organism>
<sequence length="202" mass="22199">MSLSVLKAAADAENADGLHLARLLVLLRSADKRGKSAPKPVEGITKLAKLDFLLRYPVYLERALVALNKSPADAAVLPRERTTVETKMIRFRYGPWDGRYRRWLSLLSSRGLITLSLSGRKIEIGLTERGRTLADELATRPAFEDFAKRGALVIRAVGAMSATKLKDFVYEIVPEITGMKWGAEIGASNPEAETFATSGEPQ</sequence>
<reference evidence="1 2" key="1">
    <citation type="submission" date="2015-11" db="EMBL/GenBank/DDBJ databases">
        <title>Draft genome sequence of Agrobacterium sp. R89-1.</title>
        <authorList>
            <person name="Zahradnik J."/>
            <person name="Kyslikova E."/>
            <person name="Palyzova A."/>
            <person name="Kyslik P."/>
        </authorList>
    </citation>
    <scope>NUCLEOTIDE SEQUENCE [LARGE SCALE GENOMIC DNA]</scope>
    <source>
        <strain evidence="1 2">R89-1</strain>
    </source>
</reference>